<evidence type="ECO:0000313" key="8">
    <source>
        <dbReference type="EMBL" id="EER41186.1"/>
    </source>
</evidence>
<evidence type="ECO:0000313" key="9">
    <source>
        <dbReference type="Proteomes" id="UP000002624"/>
    </source>
</evidence>
<organism evidence="8 9">
    <name type="scientific">Ajellomyces capsulatus (strain H143)</name>
    <name type="common">Darling's disease fungus</name>
    <name type="synonym">Histoplasma capsulatum</name>
    <dbReference type="NCBI Taxonomy" id="544712"/>
    <lineage>
        <taxon>Eukaryota</taxon>
        <taxon>Fungi</taxon>
        <taxon>Dikarya</taxon>
        <taxon>Ascomycota</taxon>
        <taxon>Pezizomycotina</taxon>
        <taxon>Eurotiomycetes</taxon>
        <taxon>Eurotiomycetidae</taxon>
        <taxon>Onygenales</taxon>
        <taxon>Ajellomycetaceae</taxon>
        <taxon>Histoplasma</taxon>
    </lineage>
</organism>
<sequence length="591" mass="66341">MGSEPRPGSMSSPASSRKRSFSDVDQTANSQDQGGMVVSEAVVQNDDFKGPTIPNTPNMESEIHPSIESAGVPQPIVTTKTLSTSTSTFSTSVDPPLPHADGNGSSDPSILTPIPAPNHTDHVHTQNQTPPPSLATSVSTPGFTLPNNSKKRKLSPTSKQVRALEKEMKEKQRAEEKAKKDEERRKREEERKKREEEKKKRDEEREEERRKREEKKKVKDEERLAREEEKKKRDEERLKKERKLDSLLRKMKCLKRKHHLKNYVLRSKATGPTVREILLGMQGVGSNTINLTGDKKMQNPGDFLKKIPMKVLKFGEDVRPPYQGTFTKRLPERDAKRLCRNPFWRMVPDFNYDYDSEAEWEEPEEGEDLDSEGEDEISEDGDGDMEDFLDDGDDDTAGGKRRVIIGDLEPVSSGIHWEGEDDVDPMLSSCRMEIISETLNFPIDPFSSEYWSKPIQTSRSPLKHLTHLSNRSSDRAGAIASPSQKQISPSSGLLQPSFTLPSSTLTATISSGHSKLLPVAAPSQKSRRAFPPDQVAEFKQAIAGSNLTKAGLIEVLKKRFPKVSKDIIKDTLNSTAQRLGQKEADKKWVLI</sequence>
<feature type="domain" description="Chromatin assembly factor 1 subunit Cac1-like C-terminal" evidence="7">
    <location>
        <begin position="536"/>
        <end position="590"/>
    </location>
</feature>
<dbReference type="EMBL" id="GG692424">
    <property type="protein sequence ID" value="EER41186.1"/>
    <property type="molecule type" value="Genomic_DNA"/>
</dbReference>
<evidence type="ECO:0008006" key="10">
    <source>
        <dbReference type="Google" id="ProtNLM"/>
    </source>
</evidence>
<gene>
    <name evidence="8" type="ORF">HCDG_04832</name>
</gene>
<dbReference type="InterPro" id="IPR022043">
    <property type="entry name" value="CAF1A_DD"/>
</dbReference>
<protein>
    <recommendedName>
        <fullName evidence="10">Chromatin assembly factor 1 subunit A</fullName>
    </recommendedName>
</protein>
<feature type="compositionally biased region" description="Low complexity" evidence="5">
    <location>
        <begin position="78"/>
        <end position="92"/>
    </location>
</feature>
<feature type="region of interest" description="Disordered" evidence="5">
    <location>
        <begin position="357"/>
        <end position="400"/>
    </location>
</feature>
<dbReference type="Proteomes" id="UP000002624">
    <property type="component" value="Unassembled WGS sequence"/>
</dbReference>
<dbReference type="PANTHER" id="PTHR15272">
    <property type="entry name" value="CHROMATIN ASSEMBLY FACTOR 1 SUBUNIT A CAF-1 SUBUNIT A"/>
    <property type="match status" value="1"/>
</dbReference>
<feature type="region of interest" description="Disordered" evidence="5">
    <location>
        <begin position="1"/>
        <end position="238"/>
    </location>
</feature>
<dbReference type="HOGENOM" id="CLU_013392_1_0_1"/>
<comment type="subcellular location">
    <subcellularLocation>
        <location evidence="1">Nucleus</location>
    </subcellularLocation>
</comment>
<keyword evidence="2" id="KW-0227">DNA damage</keyword>
<evidence type="ECO:0000259" key="7">
    <source>
        <dbReference type="Pfam" id="PF21796"/>
    </source>
</evidence>
<evidence type="ECO:0000256" key="5">
    <source>
        <dbReference type="SAM" id="MobiDB-lite"/>
    </source>
</evidence>
<feature type="compositionally biased region" description="Polar residues" evidence="5">
    <location>
        <begin position="481"/>
        <end position="493"/>
    </location>
</feature>
<evidence type="ECO:0000259" key="6">
    <source>
        <dbReference type="Pfam" id="PF12253"/>
    </source>
</evidence>
<keyword evidence="4" id="KW-0539">Nucleus</keyword>
<feature type="compositionally biased region" description="Polar residues" evidence="5">
    <location>
        <begin position="134"/>
        <end position="148"/>
    </location>
</feature>
<dbReference type="Pfam" id="PF21796">
    <property type="entry name" value="Cac1_C"/>
    <property type="match status" value="1"/>
</dbReference>
<dbReference type="OMA" id="YENVRPP"/>
<dbReference type="GO" id="GO:0006334">
    <property type="term" value="P:nucleosome assembly"/>
    <property type="evidence" value="ECO:0007669"/>
    <property type="project" value="TreeGrafter"/>
</dbReference>
<feature type="compositionally biased region" description="Acidic residues" evidence="5">
    <location>
        <begin position="357"/>
        <end position="396"/>
    </location>
</feature>
<dbReference type="OrthoDB" id="79480at2759"/>
<dbReference type="VEuPathDB" id="FungiDB:HCDG_04832"/>
<accession>C6HEG5</accession>
<dbReference type="InterPro" id="IPR048800">
    <property type="entry name" value="Cac1-like_C"/>
</dbReference>
<feature type="region of interest" description="Disordered" evidence="5">
    <location>
        <begin position="469"/>
        <end position="493"/>
    </location>
</feature>
<reference evidence="9" key="1">
    <citation type="submission" date="2009-05" db="EMBL/GenBank/DDBJ databases">
        <title>The genome sequence of Ajellomyces capsulatus strain H143.</title>
        <authorList>
            <person name="Champion M."/>
            <person name="Cuomo C.A."/>
            <person name="Ma L.-J."/>
            <person name="Henn M.R."/>
            <person name="Sil A."/>
            <person name="Goldman B."/>
            <person name="Young S.K."/>
            <person name="Kodira C.D."/>
            <person name="Zeng Q."/>
            <person name="Koehrsen M."/>
            <person name="Alvarado L."/>
            <person name="Berlin A.M."/>
            <person name="Borenstein D."/>
            <person name="Chen Z."/>
            <person name="Engels R."/>
            <person name="Freedman E."/>
            <person name="Gellesch M."/>
            <person name="Goldberg J."/>
            <person name="Griggs A."/>
            <person name="Gujja S."/>
            <person name="Heiman D.I."/>
            <person name="Hepburn T.A."/>
            <person name="Howarth C."/>
            <person name="Jen D."/>
            <person name="Larson L."/>
            <person name="Lewis B."/>
            <person name="Mehta T."/>
            <person name="Park D."/>
            <person name="Pearson M."/>
            <person name="Roberts A."/>
            <person name="Saif S."/>
            <person name="Shea T.D."/>
            <person name="Shenoy N."/>
            <person name="Sisk P."/>
            <person name="Stolte C."/>
            <person name="Sykes S."/>
            <person name="Walk T."/>
            <person name="White J."/>
            <person name="Yandava C."/>
            <person name="Klein B."/>
            <person name="McEwen J.G."/>
            <person name="Puccia R."/>
            <person name="Goldman G.H."/>
            <person name="Felipe M.S."/>
            <person name="Nino-Vega G."/>
            <person name="San-Blas G."/>
            <person name="Taylor J.W."/>
            <person name="Mendoza L."/>
            <person name="Galagan J.E."/>
            <person name="Nusbaum C."/>
            <person name="Birren B.W."/>
        </authorList>
    </citation>
    <scope>NUCLEOTIDE SEQUENCE [LARGE SCALE GENOMIC DNA]</scope>
    <source>
        <strain evidence="9">H143</strain>
    </source>
</reference>
<evidence type="ECO:0000256" key="2">
    <source>
        <dbReference type="ARBA" id="ARBA00022763"/>
    </source>
</evidence>
<dbReference type="PANTHER" id="PTHR15272:SF0">
    <property type="entry name" value="CHROMATIN ASSEMBLY FACTOR 1 SUBUNIT A"/>
    <property type="match status" value="1"/>
</dbReference>
<keyword evidence="3" id="KW-0234">DNA repair</keyword>
<feature type="domain" description="Chromatin assembly factor 1 subunit A dimerization" evidence="6">
    <location>
        <begin position="310"/>
        <end position="383"/>
    </location>
</feature>
<evidence type="ECO:0000256" key="4">
    <source>
        <dbReference type="ARBA" id="ARBA00023242"/>
    </source>
</evidence>
<dbReference type="AlphaFoldDB" id="C6HEG5"/>
<dbReference type="STRING" id="544712.C6HEG5"/>
<dbReference type="Pfam" id="PF12253">
    <property type="entry name" value="CAF1A_dimeriz"/>
    <property type="match status" value="1"/>
</dbReference>
<evidence type="ECO:0000256" key="3">
    <source>
        <dbReference type="ARBA" id="ARBA00023204"/>
    </source>
</evidence>
<feature type="compositionally biased region" description="Low complexity" evidence="5">
    <location>
        <begin position="1"/>
        <end position="15"/>
    </location>
</feature>
<evidence type="ECO:0000256" key="1">
    <source>
        <dbReference type="ARBA" id="ARBA00004123"/>
    </source>
</evidence>
<feature type="compositionally biased region" description="Polar residues" evidence="5">
    <location>
        <begin position="23"/>
        <end position="33"/>
    </location>
</feature>
<dbReference type="GO" id="GO:0005634">
    <property type="term" value="C:nucleus"/>
    <property type="evidence" value="ECO:0007669"/>
    <property type="project" value="UniProtKB-SubCell"/>
</dbReference>
<proteinExistence type="predicted"/>
<dbReference type="GO" id="GO:0006281">
    <property type="term" value="P:DNA repair"/>
    <property type="evidence" value="ECO:0007669"/>
    <property type="project" value="UniProtKB-KW"/>
</dbReference>
<dbReference type="GO" id="GO:0033186">
    <property type="term" value="C:CAF-1 complex"/>
    <property type="evidence" value="ECO:0007669"/>
    <property type="project" value="TreeGrafter"/>
</dbReference>
<name>C6HEG5_AJECH</name>
<feature type="compositionally biased region" description="Basic and acidic residues" evidence="5">
    <location>
        <begin position="162"/>
        <end position="238"/>
    </location>
</feature>